<reference evidence="1 2" key="1">
    <citation type="journal article" date="2006" name="Int. J. Syst. Evol. Microbiol.">
        <title>Chryseobacterium hispanicum sp. nov., isolated from the drinking water distribution system of Sevilla, Spain.</title>
        <authorList>
            <person name="Gallego V."/>
            <person name="Garcia M.T."/>
            <person name="Ventosa A."/>
        </authorList>
    </citation>
    <scope>NUCLEOTIDE SEQUENCE [LARGE SCALE GENOMIC DNA]</scope>
    <source>
        <strain evidence="1 2">KCTC 22104</strain>
    </source>
</reference>
<dbReference type="Pfam" id="PF11363">
    <property type="entry name" value="DUF3164"/>
    <property type="match status" value="1"/>
</dbReference>
<sequence>MTTIDINQLSTEQLEAALAQKRESERITRENQRKSYESLKVETIEDLAPMADEISLSLMRFRDKAFSQLGTLYSLLQDYSKRHADGKGNFKIENNDFKILFKRQGKGTFDERSEQAEKHIIDFLNTRYDGDLDTKDLIMSLMERKKGDLDINMIQKLYNMEDRFNDDNWREGIKLLKESYSFNHSKDYISFFKKGRNNQWQGINLNFSNI</sequence>
<gene>
    <name evidence="1" type="ORF">DRF58_05900</name>
</gene>
<name>A0A3D9D0C1_9FLAO</name>
<evidence type="ECO:0008006" key="3">
    <source>
        <dbReference type="Google" id="ProtNLM"/>
    </source>
</evidence>
<dbReference type="Proteomes" id="UP000256326">
    <property type="component" value="Unassembled WGS sequence"/>
</dbReference>
<comment type="caution">
    <text evidence="1">The sequence shown here is derived from an EMBL/GenBank/DDBJ whole genome shotgun (WGS) entry which is preliminary data.</text>
</comment>
<dbReference type="RefSeq" id="WP_116033819.1">
    <property type="nucleotide sequence ID" value="NZ_JBHLVV010000052.1"/>
</dbReference>
<dbReference type="OrthoDB" id="670235at2"/>
<accession>A0A3D9D0C1</accession>
<dbReference type="AlphaFoldDB" id="A0A3D9D0C1"/>
<protein>
    <recommendedName>
        <fullName evidence="3">DUF3164 family protein</fullName>
    </recommendedName>
</protein>
<evidence type="ECO:0000313" key="1">
    <source>
        <dbReference type="EMBL" id="REC71347.1"/>
    </source>
</evidence>
<dbReference type="EMBL" id="QNUG01000010">
    <property type="protein sequence ID" value="REC71347.1"/>
    <property type="molecule type" value="Genomic_DNA"/>
</dbReference>
<proteinExistence type="predicted"/>
<dbReference type="InterPro" id="IPR021505">
    <property type="entry name" value="Phage_B3_Orf6"/>
</dbReference>
<evidence type="ECO:0000313" key="2">
    <source>
        <dbReference type="Proteomes" id="UP000256326"/>
    </source>
</evidence>
<organism evidence="1 2">
    <name type="scientific">Epilithonimonas hispanica</name>
    <dbReference type="NCBI Taxonomy" id="358687"/>
    <lineage>
        <taxon>Bacteria</taxon>
        <taxon>Pseudomonadati</taxon>
        <taxon>Bacteroidota</taxon>
        <taxon>Flavobacteriia</taxon>
        <taxon>Flavobacteriales</taxon>
        <taxon>Weeksellaceae</taxon>
        <taxon>Chryseobacterium group</taxon>
        <taxon>Epilithonimonas</taxon>
    </lineage>
</organism>
<keyword evidence="2" id="KW-1185">Reference proteome</keyword>